<dbReference type="Pfam" id="PF05802">
    <property type="entry name" value="SctB2"/>
    <property type="match status" value="1"/>
</dbReference>
<evidence type="ECO:0000313" key="2">
    <source>
        <dbReference type="Proteomes" id="UP000282597"/>
    </source>
</evidence>
<accession>A0A2Z6ETK3</accession>
<keyword evidence="2" id="KW-1185">Reference proteome</keyword>
<dbReference type="KEGG" id="mcys:MCB1EB_0593"/>
<proteinExistence type="predicted"/>
<dbReference type="InterPro" id="IPR008611">
    <property type="entry name" value="SctB2-like"/>
</dbReference>
<gene>
    <name evidence="1" type="ORF">MCB1EB_0593</name>
</gene>
<protein>
    <submittedName>
        <fullName evidence="1">Uncharacterized protein</fullName>
    </submittedName>
</protein>
<organism evidence="1 2">
    <name type="scientific">Mycoavidus cysteinexigens</name>
    <dbReference type="NCBI Taxonomy" id="1553431"/>
    <lineage>
        <taxon>Bacteria</taxon>
        <taxon>Pseudomonadati</taxon>
        <taxon>Pseudomonadota</taxon>
        <taxon>Betaproteobacteria</taxon>
        <taxon>Burkholderiales</taxon>
        <taxon>Burkholderiaceae</taxon>
        <taxon>Mycoavidus</taxon>
    </lineage>
</organism>
<dbReference type="AlphaFoldDB" id="A0A2Z6ETK3"/>
<dbReference type="EMBL" id="AP018150">
    <property type="protein sequence ID" value="BBE08754.1"/>
    <property type="molecule type" value="Genomic_DNA"/>
</dbReference>
<dbReference type="RefSeq" id="WP_045363065.1">
    <property type="nucleotide sequence ID" value="NZ_AP018150.1"/>
</dbReference>
<dbReference type="Proteomes" id="UP000282597">
    <property type="component" value="Chromosome"/>
</dbReference>
<sequence>MNTDVKAGSVTPRAEAVDSPQTEVMDGGEGALAIIDHLMTRLQKMHLQMRDLEREFFTSQQSVAFEKQVHALATKREAIEKNFEAAKTGAVGQIVAGSIGLVGASISAVGAANKVNNPASAATTTIDLTSASASSKTLNLASASASTSAKTANLNTVSVTTKAATPAANSSKLEGIGNSMLGGKDAVAGIAGYSAATSKREAEQLQLDGDFETQAAESFQKSLAKTADHALEASRQLHETTRELVALNDRVFSAVKF</sequence>
<reference evidence="1 2" key="1">
    <citation type="journal article" date="2018" name="Microbes Environ.">
        <title>Comparative Genomic Insights into Endofungal Lifestyles of Two Bacterial Endosymbionts, Mycoavidus cysteinexigens and Burkholderia rhizoxinica.</title>
        <authorList>
            <person name="Sharmin D."/>
            <person name="Guo Y."/>
            <person name="Nishizawa T."/>
            <person name="Ohshima S."/>
            <person name="Sato Y."/>
            <person name="Takashima Y."/>
            <person name="Narisawa K."/>
            <person name="Ohta H."/>
        </authorList>
    </citation>
    <scope>NUCLEOTIDE SEQUENCE [LARGE SCALE GENOMIC DNA]</scope>
    <source>
        <strain evidence="1 2">B1-EB</strain>
    </source>
</reference>
<name>A0A2Z6ETK3_9BURK</name>
<evidence type="ECO:0000313" key="1">
    <source>
        <dbReference type="EMBL" id="BBE08754.1"/>
    </source>
</evidence>